<comment type="caution">
    <text evidence="1">The sequence shown here is derived from an EMBL/GenBank/DDBJ whole genome shotgun (WGS) entry which is preliminary data.</text>
</comment>
<organism evidence="1 2">
    <name type="scientific">Winogradskyella haliclonae</name>
    <dbReference type="NCBI Taxonomy" id="2048558"/>
    <lineage>
        <taxon>Bacteria</taxon>
        <taxon>Pseudomonadati</taxon>
        <taxon>Bacteroidota</taxon>
        <taxon>Flavobacteriia</taxon>
        <taxon>Flavobacteriales</taxon>
        <taxon>Flavobacteriaceae</taxon>
        <taxon>Winogradskyella</taxon>
    </lineage>
</organism>
<dbReference type="RefSeq" id="WP_188375381.1">
    <property type="nucleotide sequence ID" value="NZ_BMDQ01000006.1"/>
</dbReference>
<protein>
    <submittedName>
        <fullName evidence="1">Uncharacterized protein</fullName>
    </submittedName>
</protein>
<name>A0ABQ2C2L3_9FLAO</name>
<keyword evidence="2" id="KW-1185">Reference proteome</keyword>
<accession>A0ABQ2C2L3</accession>
<sequence>MENIYEISEKFKQLGQTMNDFLIKNRNNFSEKDFNDLGDLTTQCFQLSDRIITDHADEGIAKTCFEHIVKEIRRILDGR</sequence>
<proteinExistence type="predicted"/>
<reference evidence="2" key="1">
    <citation type="journal article" date="2019" name="Int. J. Syst. Evol. Microbiol.">
        <title>The Global Catalogue of Microorganisms (GCM) 10K type strain sequencing project: providing services to taxonomists for standard genome sequencing and annotation.</title>
        <authorList>
            <consortium name="The Broad Institute Genomics Platform"/>
            <consortium name="The Broad Institute Genome Sequencing Center for Infectious Disease"/>
            <person name="Wu L."/>
            <person name="Ma J."/>
        </authorList>
    </citation>
    <scope>NUCLEOTIDE SEQUENCE [LARGE SCALE GENOMIC DNA]</scope>
    <source>
        <strain evidence="2">CCM 8681</strain>
    </source>
</reference>
<dbReference type="Proteomes" id="UP000624701">
    <property type="component" value="Unassembled WGS sequence"/>
</dbReference>
<gene>
    <name evidence="1" type="ORF">GCM10011444_27840</name>
</gene>
<evidence type="ECO:0000313" key="2">
    <source>
        <dbReference type="Proteomes" id="UP000624701"/>
    </source>
</evidence>
<dbReference type="EMBL" id="BMDQ01000006">
    <property type="protein sequence ID" value="GGI58475.1"/>
    <property type="molecule type" value="Genomic_DNA"/>
</dbReference>
<evidence type="ECO:0000313" key="1">
    <source>
        <dbReference type="EMBL" id="GGI58475.1"/>
    </source>
</evidence>